<dbReference type="InterPro" id="IPR018702">
    <property type="entry name" value="DUF2207"/>
</dbReference>
<feature type="transmembrane region" description="Helical" evidence="2">
    <location>
        <begin position="263"/>
        <end position="283"/>
    </location>
</feature>
<dbReference type="Pfam" id="PF20990">
    <property type="entry name" value="DUF2207_C"/>
    <property type="match status" value="1"/>
</dbReference>
<keyword evidence="6" id="KW-1185">Reference proteome</keyword>
<name>A0ABW0EMK6_9PSEU</name>
<feature type="region of interest" description="Disordered" evidence="1">
    <location>
        <begin position="19"/>
        <end position="72"/>
    </location>
</feature>
<keyword evidence="2" id="KW-0472">Membrane</keyword>
<dbReference type="Proteomes" id="UP001596157">
    <property type="component" value="Unassembled WGS sequence"/>
</dbReference>
<evidence type="ECO:0000259" key="3">
    <source>
        <dbReference type="Pfam" id="PF09972"/>
    </source>
</evidence>
<evidence type="ECO:0000313" key="6">
    <source>
        <dbReference type="Proteomes" id="UP001596157"/>
    </source>
</evidence>
<feature type="transmembrane region" description="Helical" evidence="2">
    <location>
        <begin position="453"/>
        <end position="473"/>
    </location>
</feature>
<feature type="domain" description="DUF2207" evidence="3">
    <location>
        <begin position="78"/>
        <end position="227"/>
    </location>
</feature>
<evidence type="ECO:0000313" key="5">
    <source>
        <dbReference type="EMBL" id="MFC5287371.1"/>
    </source>
</evidence>
<protein>
    <submittedName>
        <fullName evidence="5">DUF2207 family protein</fullName>
    </submittedName>
</protein>
<feature type="transmembrane region" description="Helical" evidence="2">
    <location>
        <begin position="425"/>
        <end position="447"/>
    </location>
</feature>
<feature type="domain" description="Predicted membrane protein YciQ-like C-terminal" evidence="4">
    <location>
        <begin position="313"/>
        <end position="529"/>
    </location>
</feature>
<gene>
    <name evidence="5" type="ORF">ACFPM7_09940</name>
</gene>
<proteinExistence type="predicted"/>
<evidence type="ECO:0000259" key="4">
    <source>
        <dbReference type="Pfam" id="PF20990"/>
    </source>
</evidence>
<sequence length="572" mass="59695">MLTKWGIAAGLVAAGITVTSGQPTFSPPPDAPSFEFPLPTPGPPAGEDDPPIIEPVPPSTGQPRPTRPPGVPVVLPRSVNIQLKLERDGSLSVTEQVIVGAKETMNRTAPLRIGERVFTVREAKVEGNGTAEVSGENLVIRLNEGASTVTYKVDGAVADVGDHQQFRWQAASGWDTKLIFVRTSLLTPKPGRDFVCLAGMAGTEDRCDAAVTDAGGILRVVHSNLDADARVDISAVLPAGMVPVTATFVGGAAGVGPFALTPLSGAGLGLVLLLLIGGFAVVLTARARDTRALAAEGVPVDVLVGAGERVAFASPDGVLPGQAGTVIDERVDPRDLTATVVDLAVRNYLWITEAGQDWQLVRRNAADDALTGYERAVYTALLPEGTDAATVSGLRENPPALDGARSAVYADAVSRSWLSRKPTGLGKVGIAGVGLAAVGAALTAALALSGGPALLGVAVLIGGVGLVLGGRLLPARTRRGAVLLQQVRGLHGYLRAARPDKVPAADRELVFSRSLPYAVALDETAQWLERNAPTFTGGLYWYGTQDQRFDQRKFADRFTALVHELDGVFGKR</sequence>
<accession>A0ABW0EMK6</accession>
<keyword evidence="2" id="KW-0812">Transmembrane</keyword>
<dbReference type="RefSeq" id="WP_378246214.1">
    <property type="nucleotide sequence ID" value="NZ_JBHSKF010000003.1"/>
</dbReference>
<feature type="compositionally biased region" description="Pro residues" evidence="1">
    <location>
        <begin position="52"/>
        <end position="71"/>
    </location>
</feature>
<dbReference type="Pfam" id="PF09972">
    <property type="entry name" value="DUF2207"/>
    <property type="match status" value="1"/>
</dbReference>
<dbReference type="InterPro" id="IPR048389">
    <property type="entry name" value="YciQ-like_C"/>
</dbReference>
<reference evidence="6" key="1">
    <citation type="journal article" date="2019" name="Int. J. Syst. Evol. Microbiol.">
        <title>The Global Catalogue of Microorganisms (GCM) 10K type strain sequencing project: providing services to taxonomists for standard genome sequencing and annotation.</title>
        <authorList>
            <consortium name="The Broad Institute Genomics Platform"/>
            <consortium name="The Broad Institute Genome Sequencing Center for Infectious Disease"/>
            <person name="Wu L."/>
            <person name="Ma J."/>
        </authorList>
    </citation>
    <scope>NUCLEOTIDE SEQUENCE [LARGE SCALE GENOMIC DNA]</scope>
    <source>
        <strain evidence="6">CCUG 59778</strain>
    </source>
</reference>
<organism evidence="5 6">
    <name type="scientific">Actinokineospora guangxiensis</name>
    <dbReference type="NCBI Taxonomy" id="1490288"/>
    <lineage>
        <taxon>Bacteria</taxon>
        <taxon>Bacillati</taxon>
        <taxon>Actinomycetota</taxon>
        <taxon>Actinomycetes</taxon>
        <taxon>Pseudonocardiales</taxon>
        <taxon>Pseudonocardiaceae</taxon>
        <taxon>Actinokineospora</taxon>
    </lineage>
</organism>
<dbReference type="EMBL" id="JBHSKF010000003">
    <property type="protein sequence ID" value="MFC5287371.1"/>
    <property type="molecule type" value="Genomic_DNA"/>
</dbReference>
<comment type="caution">
    <text evidence="5">The sequence shown here is derived from an EMBL/GenBank/DDBJ whole genome shotgun (WGS) entry which is preliminary data.</text>
</comment>
<evidence type="ECO:0000256" key="2">
    <source>
        <dbReference type="SAM" id="Phobius"/>
    </source>
</evidence>
<keyword evidence="2" id="KW-1133">Transmembrane helix</keyword>
<evidence type="ECO:0000256" key="1">
    <source>
        <dbReference type="SAM" id="MobiDB-lite"/>
    </source>
</evidence>